<dbReference type="EMBL" id="JAHKSW010000001">
    <property type="protein sequence ID" value="KAG7335554.1"/>
    <property type="molecule type" value="Genomic_DNA"/>
</dbReference>
<dbReference type="OrthoDB" id="8943761at2759"/>
<evidence type="ECO:0008006" key="4">
    <source>
        <dbReference type="Google" id="ProtNLM"/>
    </source>
</evidence>
<dbReference type="InterPro" id="IPR009003">
    <property type="entry name" value="Peptidase_S1_PA"/>
</dbReference>
<organism evidence="2 3">
    <name type="scientific">Hemibagrus wyckioides</name>
    <dbReference type="NCBI Taxonomy" id="337641"/>
    <lineage>
        <taxon>Eukaryota</taxon>
        <taxon>Metazoa</taxon>
        <taxon>Chordata</taxon>
        <taxon>Craniata</taxon>
        <taxon>Vertebrata</taxon>
        <taxon>Euteleostomi</taxon>
        <taxon>Actinopterygii</taxon>
        <taxon>Neopterygii</taxon>
        <taxon>Teleostei</taxon>
        <taxon>Ostariophysi</taxon>
        <taxon>Siluriformes</taxon>
        <taxon>Bagridae</taxon>
        <taxon>Hemibagrus</taxon>
    </lineage>
</organism>
<proteinExistence type="predicted"/>
<dbReference type="SUPFAM" id="SSF50494">
    <property type="entry name" value="Trypsin-like serine proteases"/>
    <property type="match status" value="1"/>
</dbReference>
<keyword evidence="3" id="KW-1185">Reference proteome</keyword>
<feature type="signal peptide" evidence="1">
    <location>
        <begin position="1"/>
        <end position="28"/>
    </location>
</feature>
<dbReference type="Pfam" id="PF13365">
    <property type="entry name" value="Trypsin_2"/>
    <property type="match status" value="1"/>
</dbReference>
<dbReference type="Proteomes" id="UP000824219">
    <property type="component" value="Linkage Group LG01"/>
</dbReference>
<comment type="caution">
    <text evidence="2">The sequence shown here is derived from an EMBL/GenBank/DDBJ whole genome shotgun (WGS) entry which is preliminary data.</text>
</comment>
<name>A0A9D3SXV8_9TELE</name>
<evidence type="ECO:0000313" key="3">
    <source>
        <dbReference type="Proteomes" id="UP000824219"/>
    </source>
</evidence>
<sequence length="266" mass="30127">MVFTCSYCNPNMMFMDILNLLGILFLDAQPNNRSDPPWLREDIIEKCTDQLESTNGPVVYRNGEIVEYEDNMELLISQETPCIIITKFNEGNFSSHGLGCYYGNGNVLTALHVVKEPNLKTSKILIAFPTEDFILVYRADLKFPNTDTKRDLAFVKLLGNTHPPGDGLQNKIAEVNKNDRIYFYTRAPNGNFQKQEGKICRPNSSMRQQMGENEFVTSVAGNEGDSGSPVFNDKHELIGIYVKVFTHHSGLEYGCFSEISNFLQWV</sequence>
<accession>A0A9D3SXV8</accession>
<evidence type="ECO:0000256" key="1">
    <source>
        <dbReference type="SAM" id="SignalP"/>
    </source>
</evidence>
<protein>
    <recommendedName>
        <fullName evidence="4">Serine protease</fullName>
    </recommendedName>
</protein>
<evidence type="ECO:0000313" key="2">
    <source>
        <dbReference type="EMBL" id="KAG7335554.1"/>
    </source>
</evidence>
<dbReference type="AlphaFoldDB" id="A0A9D3SXV8"/>
<reference evidence="2 3" key="1">
    <citation type="submission" date="2021-06" db="EMBL/GenBank/DDBJ databases">
        <title>Chromosome-level genome assembly of the red-tail catfish (Hemibagrus wyckioides).</title>
        <authorList>
            <person name="Shao F."/>
        </authorList>
    </citation>
    <scope>NUCLEOTIDE SEQUENCE [LARGE SCALE GENOMIC DNA]</scope>
    <source>
        <strain evidence="2">EC202008001</strain>
        <tissue evidence="2">Blood</tissue>
    </source>
</reference>
<dbReference type="InterPro" id="IPR043504">
    <property type="entry name" value="Peptidase_S1_PA_chymotrypsin"/>
</dbReference>
<gene>
    <name evidence="2" type="ORF">KOW79_000247</name>
</gene>
<feature type="chain" id="PRO_5039634628" description="Serine protease" evidence="1">
    <location>
        <begin position="29"/>
        <end position="266"/>
    </location>
</feature>
<keyword evidence="1" id="KW-0732">Signal</keyword>
<dbReference type="Gene3D" id="2.40.10.10">
    <property type="entry name" value="Trypsin-like serine proteases"/>
    <property type="match status" value="2"/>
</dbReference>